<dbReference type="FunFam" id="3.40.50.150:FF:000119">
    <property type="entry name" value="probable pectin methyltransferase QUA2"/>
    <property type="match status" value="1"/>
</dbReference>
<dbReference type="GO" id="GO:0016020">
    <property type="term" value="C:membrane"/>
    <property type="evidence" value="ECO:0007669"/>
    <property type="project" value="UniProtKB-SubCell"/>
</dbReference>
<evidence type="ECO:0000313" key="14">
    <source>
        <dbReference type="RefSeq" id="XP_039144940.1"/>
    </source>
</evidence>
<sequence>MGMKVHLPRGFSNGSRISGQGCPFYQNYTKGSLENGFGAPRTPLGITHFFPKLGVLLIVVLALSGSLYWAASISATSGGNVFRGYRRLQENLVAELSVISDMSLGGTKLRELEFCSPEYEDYVPCYCNVSEKSDVVDPDRLVQYDRTCIQGPNRDHNCLVLPPRNYRIPLRWPTGRDFIWKENVKITGHEFSSGSLMKRMMVEEEQISFRSDSLMVDGVEDYAHQIAEMIGLMNESNFNEAGVRTVLDIGCGFGSFGAYLFTKQVLTLCIANYESSGSQVQITLERGIPAILASFTSKQLPFPYLSFDMLHCTRCGIEWEMNDGIFLVEVDRLLRPGGYFVWTSAASSHRTARDKDSEKWAFIREFAESLCWDMLSQQDETIVWKKTSRKKCYNYRKFGPTFCEKSHDIESPFYQPLQHCIRGTRSQRWIPIEDRRPWPLQANLNSTELNLYGVHPEDFAEDTVYWNAVIRNYWSLLSPLIFSDHPKRPGDEDPSPPFNMLRNVLDMNARFGGLNAALLDAGKSVWVMNVVPTSGPDHLPLILDRGFIGVQHDWCEAFPTYPRTYDMVHAEGLLSLEAHPRRRCSITDILLEVDRILRPEGWLILHDTVPLIEEARTMTTQLKWDARLIDLESNSDAKLLICQKPFFRRQQY</sequence>
<evidence type="ECO:0000313" key="13">
    <source>
        <dbReference type="RefSeq" id="XP_039144939.1"/>
    </source>
</evidence>
<organism evidence="12 14">
    <name type="scientific">Dioscorea cayennensis subsp. rotundata</name>
    <name type="common">White Guinea yam</name>
    <name type="synonym">Dioscorea rotundata</name>
    <dbReference type="NCBI Taxonomy" id="55577"/>
    <lineage>
        <taxon>Eukaryota</taxon>
        <taxon>Viridiplantae</taxon>
        <taxon>Streptophyta</taxon>
        <taxon>Embryophyta</taxon>
        <taxon>Tracheophyta</taxon>
        <taxon>Spermatophyta</taxon>
        <taxon>Magnoliopsida</taxon>
        <taxon>Liliopsida</taxon>
        <taxon>Dioscoreales</taxon>
        <taxon>Dioscoreaceae</taxon>
        <taxon>Dioscorea</taxon>
    </lineage>
</organism>
<evidence type="ECO:0000256" key="6">
    <source>
        <dbReference type="ARBA" id="ARBA00022968"/>
    </source>
</evidence>
<dbReference type="AlphaFoldDB" id="A0AB40CYH8"/>
<protein>
    <recommendedName>
        <fullName evidence="11">Methyltransferase</fullName>
        <ecNumber evidence="11">2.1.1.-</ecNumber>
    </recommendedName>
</protein>
<dbReference type="RefSeq" id="XP_039144940.1">
    <property type="nucleotide sequence ID" value="XM_039289006.1"/>
</dbReference>
<dbReference type="PANTHER" id="PTHR10108">
    <property type="entry name" value="SAM-DEPENDENT METHYLTRANSFERASE"/>
    <property type="match status" value="1"/>
</dbReference>
<dbReference type="EC" id="2.1.1.-" evidence="11"/>
<evidence type="ECO:0000256" key="5">
    <source>
        <dbReference type="ARBA" id="ARBA00022692"/>
    </source>
</evidence>
<evidence type="ECO:0000256" key="10">
    <source>
        <dbReference type="ARBA" id="ARBA00037847"/>
    </source>
</evidence>
<dbReference type="InterPro" id="IPR004159">
    <property type="entry name" value="Put_SAM_MeTrfase"/>
</dbReference>
<evidence type="ECO:0000256" key="9">
    <source>
        <dbReference type="ARBA" id="ARBA00023180"/>
    </source>
</evidence>
<dbReference type="Proteomes" id="UP001515500">
    <property type="component" value="Chromosome 18"/>
</dbReference>
<dbReference type="Gene3D" id="3.40.50.150">
    <property type="entry name" value="Vaccinia Virus protein VP39"/>
    <property type="match status" value="1"/>
</dbReference>
<dbReference type="GO" id="GO:0032259">
    <property type="term" value="P:methylation"/>
    <property type="evidence" value="ECO:0007669"/>
    <property type="project" value="UniProtKB-KW"/>
</dbReference>
<keyword evidence="6 11" id="KW-0735">Signal-anchor</keyword>
<feature type="transmembrane region" description="Helical" evidence="11">
    <location>
        <begin position="53"/>
        <end position="71"/>
    </location>
</feature>
<reference evidence="13 14" key="1">
    <citation type="submission" date="2025-04" db="UniProtKB">
        <authorList>
            <consortium name="RefSeq"/>
        </authorList>
    </citation>
    <scope>IDENTIFICATION</scope>
</reference>
<keyword evidence="8 11" id="KW-0472">Membrane</keyword>
<dbReference type="GO" id="GO:0005737">
    <property type="term" value="C:cytoplasm"/>
    <property type="evidence" value="ECO:0007669"/>
    <property type="project" value="TreeGrafter"/>
</dbReference>
<evidence type="ECO:0000256" key="2">
    <source>
        <dbReference type="ARBA" id="ARBA00008361"/>
    </source>
</evidence>
<gene>
    <name evidence="13 14" type="primary">LOC120282242</name>
</gene>
<comment type="subcellular location">
    <subcellularLocation>
        <location evidence="10">Endomembrane system</location>
        <topology evidence="10">Single-pass membrane protein</topology>
    </subcellularLocation>
    <subcellularLocation>
        <location evidence="1 11">Membrane</location>
        <topology evidence="1 11">Single-pass type II membrane protein</topology>
    </subcellularLocation>
</comment>
<evidence type="ECO:0000256" key="8">
    <source>
        <dbReference type="ARBA" id="ARBA00023136"/>
    </source>
</evidence>
<dbReference type="PANTHER" id="PTHR10108:SF899">
    <property type="entry name" value="PECTIN METHYLTRANSFERASE QUA2-RELATED"/>
    <property type="match status" value="1"/>
</dbReference>
<keyword evidence="3 11" id="KW-0489">Methyltransferase</keyword>
<keyword evidence="9 11" id="KW-0325">Glycoprotein</keyword>
<dbReference type="GO" id="GO:0012505">
    <property type="term" value="C:endomembrane system"/>
    <property type="evidence" value="ECO:0007669"/>
    <property type="project" value="UniProtKB-SubCell"/>
</dbReference>
<comment type="similarity">
    <text evidence="2 11">Belongs to the methyltransferase superfamily.</text>
</comment>
<name>A0AB40CYH8_DIOCR</name>
<evidence type="ECO:0000256" key="3">
    <source>
        <dbReference type="ARBA" id="ARBA00022603"/>
    </source>
</evidence>
<proteinExistence type="inferred from homology"/>
<dbReference type="GO" id="GO:0008168">
    <property type="term" value="F:methyltransferase activity"/>
    <property type="evidence" value="ECO:0007669"/>
    <property type="project" value="UniProtKB-UniRule"/>
</dbReference>
<dbReference type="RefSeq" id="XP_039144939.1">
    <property type="nucleotide sequence ID" value="XM_039289005.1"/>
</dbReference>
<evidence type="ECO:0000256" key="1">
    <source>
        <dbReference type="ARBA" id="ARBA00004606"/>
    </source>
</evidence>
<dbReference type="GeneID" id="120282242"/>
<dbReference type="SUPFAM" id="SSF53335">
    <property type="entry name" value="S-adenosyl-L-methionine-dependent methyltransferases"/>
    <property type="match status" value="2"/>
</dbReference>
<evidence type="ECO:0000313" key="12">
    <source>
        <dbReference type="Proteomes" id="UP001515500"/>
    </source>
</evidence>
<evidence type="ECO:0000256" key="7">
    <source>
        <dbReference type="ARBA" id="ARBA00022989"/>
    </source>
</evidence>
<keyword evidence="7 11" id="KW-1133">Transmembrane helix</keyword>
<dbReference type="Pfam" id="PF03141">
    <property type="entry name" value="Methyltransf_29"/>
    <property type="match status" value="1"/>
</dbReference>
<keyword evidence="12" id="KW-1185">Reference proteome</keyword>
<keyword evidence="4 11" id="KW-0808">Transferase</keyword>
<accession>A0AB40CYH8</accession>
<dbReference type="InterPro" id="IPR029063">
    <property type="entry name" value="SAM-dependent_MTases_sf"/>
</dbReference>
<keyword evidence="5 11" id="KW-0812">Transmembrane</keyword>
<evidence type="ECO:0000256" key="11">
    <source>
        <dbReference type="RuleBase" id="RU366043"/>
    </source>
</evidence>
<evidence type="ECO:0000256" key="4">
    <source>
        <dbReference type="ARBA" id="ARBA00022679"/>
    </source>
</evidence>